<dbReference type="Proteomes" id="UP000001497">
    <property type="component" value="Chromosome"/>
</dbReference>
<keyword evidence="2" id="KW-0732">Signal</keyword>
<proteinExistence type="predicted"/>
<feature type="signal peptide" evidence="2">
    <location>
        <begin position="1"/>
        <end position="21"/>
    </location>
</feature>
<gene>
    <name evidence="3" type="ordered locus">Fisuc_2022</name>
</gene>
<name>A0ABN3YZ43_FIBSS</name>
<dbReference type="InterPro" id="IPR026444">
    <property type="entry name" value="Secre_tail"/>
</dbReference>
<evidence type="ECO:0000256" key="2">
    <source>
        <dbReference type="SAM" id="SignalP"/>
    </source>
</evidence>
<evidence type="ECO:0000313" key="3">
    <source>
        <dbReference type="EMBL" id="ACX75609.1"/>
    </source>
</evidence>
<feature type="compositionally biased region" description="Low complexity" evidence="1">
    <location>
        <begin position="1035"/>
        <end position="1104"/>
    </location>
</feature>
<evidence type="ECO:0000256" key="1">
    <source>
        <dbReference type="SAM" id="MobiDB-lite"/>
    </source>
</evidence>
<evidence type="ECO:0000313" key="4">
    <source>
        <dbReference type="Proteomes" id="UP000001497"/>
    </source>
</evidence>
<sequence length="1619" mass="173573">MNYLTRLLLGLGLAIPMSALAAEPPLNWAKSVYLNLGYSAADNALYLKQKNEKCTIGSVNEDGVECVNFAQVKADFPVSDAFVKVLRMDLGGNKFGFRWRTNPDPDMKQSSTLVLASDLDFHELQAGVCVEDHFAPDFTGKVFDGSGYIISNLCKTIDDQTGSSVGLFKEISNAIVKNVAFSDVQFVTSTLNPSDLGTKYYPVGALAGKIYKSEVNGVDLNNVVIQGPLAGGLAGVIEESLISNFYAYGTNNVVKVSNEIQVIDGYVGECEGCGISYTNGYKALVGGLAGVTYQTSFDNINLQVDVRNKAAVDLSSVGGLVGLYVTKGNQNYEDYKEFKINKISIKGPNTATGPVVAGGISMGGLLGEVKRIDSNNYPKSSLIIQEAKVENLKASQSIFKMTLPKATYLGGLIGNGDICNSGKLEISNASVTDFEITEAVKNNGIYQYYIGGIAGYAGCDHVNNSSSTDLYLTLTKSKATGSINLSAKEPDIASTAEVHVSASIGGLVGAAVIAGNEDAVAENEISVGVTYDVKKTNTKIAEASEKVYIGGAFGTVNTYNSSAVVKGLRTTNYIKVVDDGVDSYVGGVIGKFPLVSSGNSKISFKDVQVGPRSSKKSILLDYEAYGTPGYDSYASVGGLCGDCSLIGEIVQSSVKGHFNKLDGANGSFEKKAFSLGGLVGKSRAAEAITVKNTYSNGNISDGFAVEKADEEAPKNKVGYLFGEIPGIQGQKESILISNFHYGVDNVAAIGDADGSSVKNFTEGNFGEFTATNNVRNGAKTELTAKNNGYVSKDYMESSNFAAFLNSLWTESEDMVWAYSNDAGGLPFFGTPSTEQIVSTVPVVFKDGDAVLSVKIGDKVVDVQNVKVGDAAVAPATPAPKDGKCFDKWSEDYTHIMAAVDILAQYKVCTYTVVFTNEDGTKIFDTQTIEYNKNATAPTDLELPEGQCFDSWDGTYTSVKSDLTIKAKTAPCTYTVKFTDEAGTKVFKTQTVEYNKDATAPTDLELPEGKCFDSWDGTYTNVKSDLTVKVKTKACGNSSSSSSGNTSESSSSSSAGNGGNSSSAGNGNASSSSAGNDSSSSSEDKSSSSSATLNSSSSVNDESSSSIAEHKKYLLEIAEPMATQDGNALRMEFGSQLANASENVNIHIQVVSKNGIYLDTTVNGKAVSDVKNGTWRLDPAPAGRYTVTFTITDGVDSIPVPKTFTSMESREVASHSWQTLSLSAFCREKGDECMSDLEAFFARHRDKAEGDVESETSVYWWDESNPVGDYWQYRKFSVNDKFDSTRGYWYGPIDNEPLVMSLETPDMKDEIVWKLENKYSGWNLVANPFGWYVTLPKEKGLQFYKWDPEVCSYKEPDTLGPYEAIWVRTEKSMTYRIPLKAAIVLEEEKKSLNKSVAAEEWNLRVVLADNNGKRDSWNELAAGKTASTLGEPPAGMGDRVNLSIMDGKKRLVKSVKKNADDLEWDLEVSATTSREGHLSFEGLESVWSKGLRVYATVDNETVEVVKDSPMDVKLSSKAKNVSVRVTKSAVAANVAKNLLKGLHVGQMSNMLNVGFDAASKLAGANVKVSVVGIDGRVVATNRAVAREGSNAVSMKKPKQGVYFVKVKVGSQSAVTRIMVR</sequence>
<dbReference type="Gene3D" id="2.160.20.110">
    <property type="match status" value="1"/>
</dbReference>
<reference evidence="3" key="1">
    <citation type="submission" date="2009-10" db="EMBL/GenBank/DDBJ databases">
        <title>Complete sequence of Fibrobacter succinogenes subsp. succinogenes S85.</title>
        <authorList>
            <consortium name="US DOE Joint Genome Institute"/>
            <person name="Lucas S."/>
            <person name="Copeland A."/>
            <person name="Lapidus A."/>
            <person name="Glavina del Rio T."/>
            <person name="Tice H."/>
            <person name="Bruce D."/>
            <person name="Goodwin L."/>
            <person name="Pitluck S."/>
            <person name="Chertkov O."/>
            <person name="Detter J.C."/>
            <person name="Han C."/>
            <person name="Tapia R."/>
            <person name="Larimer F."/>
            <person name="Land M."/>
            <person name="Hauser L."/>
            <person name="Kyrpides N."/>
            <person name="Mikhailova N."/>
            <person name="Weimer P.J."/>
            <person name="Stevenson D.M."/>
            <person name="Boyum J."/>
            <person name="Brumm P.I."/>
            <person name="Mead D."/>
        </authorList>
    </citation>
    <scope>NUCLEOTIDE SEQUENCE [LARGE SCALE GENOMIC DNA]</scope>
    <source>
        <strain evidence="3">S85</strain>
    </source>
</reference>
<accession>A0ABN3YZ43</accession>
<feature type="chain" id="PRO_5045547595" description="Por secretion system C-terminal sorting domain-containing protein" evidence="2">
    <location>
        <begin position="22"/>
        <end position="1619"/>
    </location>
</feature>
<dbReference type="EMBL" id="CP001792">
    <property type="protein sequence ID" value="ACX75609.1"/>
    <property type="molecule type" value="Genomic_DNA"/>
</dbReference>
<evidence type="ECO:0008006" key="5">
    <source>
        <dbReference type="Google" id="ProtNLM"/>
    </source>
</evidence>
<dbReference type="NCBIfam" id="TIGR04183">
    <property type="entry name" value="Por_Secre_tail"/>
    <property type="match status" value="1"/>
</dbReference>
<protein>
    <recommendedName>
        <fullName evidence="5">Por secretion system C-terminal sorting domain-containing protein</fullName>
    </recommendedName>
</protein>
<organism evidence="3 4">
    <name type="scientific">Fibrobacter succinogenes (strain ATCC 19169 / S85)</name>
    <dbReference type="NCBI Taxonomy" id="59374"/>
    <lineage>
        <taxon>Bacteria</taxon>
        <taxon>Pseudomonadati</taxon>
        <taxon>Fibrobacterota</taxon>
        <taxon>Fibrobacteria</taxon>
        <taxon>Fibrobacterales</taxon>
        <taxon>Fibrobacteraceae</taxon>
        <taxon>Fibrobacter</taxon>
    </lineage>
</organism>
<keyword evidence="4" id="KW-1185">Reference proteome</keyword>
<dbReference type="RefSeq" id="WP_015732179.1">
    <property type="nucleotide sequence ID" value="NC_013410.1"/>
</dbReference>
<feature type="region of interest" description="Disordered" evidence="1">
    <location>
        <begin position="1033"/>
        <end position="1104"/>
    </location>
</feature>